<evidence type="ECO:0000256" key="1">
    <source>
        <dbReference type="SAM" id="SignalP"/>
    </source>
</evidence>
<evidence type="ECO:0000313" key="3">
    <source>
        <dbReference type="Proteomes" id="UP000309788"/>
    </source>
</evidence>
<comment type="caution">
    <text evidence="2">The sequence shown here is derived from an EMBL/GenBank/DDBJ whole genome shotgun (WGS) entry which is preliminary data.</text>
</comment>
<reference evidence="2 3" key="1">
    <citation type="submission" date="2019-05" db="EMBL/GenBank/DDBJ databases">
        <authorList>
            <person name="Qu J.-H."/>
        </authorList>
    </citation>
    <scope>NUCLEOTIDE SEQUENCE [LARGE SCALE GENOMIC DNA]</scope>
    <source>
        <strain evidence="2 3">Z12</strain>
    </source>
</reference>
<feature type="chain" id="PRO_5024294880" evidence="1">
    <location>
        <begin position="19"/>
        <end position="119"/>
    </location>
</feature>
<sequence>MLRTLCLILLTAFLICKATDVVSFLLVEEKVLVACVSTGTCNDKNSGSNDDKGTCDDTGTCDNEKTEIEKTLDDQLLISHSVHFDKCSLSIPLKSSFSYTINPGSEIYRNILSPPPESV</sequence>
<protein>
    <submittedName>
        <fullName evidence="2">Uncharacterized protein</fullName>
    </submittedName>
</protein>
<keyword evidence="3" id="KW-1185">Reference proteome</keyword>
<feature type="signal peptide" evidence="1">
    <location>
        <begin position="1"/>
        <end position="18"/>
    </location>
</feature>
<evidence type="ECO:0000313" key="2">
    <source>
        <dbReference type="EMBL" id="TLU94377.1"/>
    </source>
</evidence>
<name>A0A5R9KE85_9BACT</name>
<dbReference type="Proteomes" id="UP000309788">
    <property type="component" value="Unassembled WGS sequence"/>
</dbReference>
<accession>A0A5R9KE85</accession>
<gene>
    <name evidence="2" type="ORF">FEM55_09010</name>
</gene>
<proteinExistence type="predicted"/>
<keyword evidence="1" id="KW-0732">Signal</keyword>
<dbReference type="OrthoDB" id="964101at2"/>
<organism evidence="2 3">
    <name type="scientific">Dyadobacter sediminis</name>
    <dbReference type="NCBI Taxonomy" id="1493691"/>
    <lineage>
        <taxon>Bacteria</taxon>
        <taxon>Pseudomonadati</taxon>
        <taxon>Bacteroidota</taxon>
        <taxon>Cytophagia</taxon>
        <taxon>Cytophagales</taxon>
        <taxon>Spirosomataceae</taxon>
        <taxon>Dyadobacter</taxon>
    </lineage>
</organism>
<dbReference type="RefSeq" id="WP_138281005.1">
    <property type="nucleotide sequence ID" value="NZ_BMGE01000002.1"/>
</dbReference>
<dbReference type="AlphaFoldDB" id="A0A5R9KE85"/>
<dbReference type="EMBL" id="VCEI01000021">
    <property type="protein sequence ID" value="TLU94377.1"/>
    <property type="molecule type" value="Genomic_DNA"/>
</dbReference>